<dbReference type="SUPFAM" id="SSF55060">
    <property type="entry name" value="GHMP Kinase, C-terminal domain"/>
    <property type="match status" value="1"/>
</dbReference>
<evidence type="ECO:0000256" key="4">
    <source>
        <dbReference type="ARBA" id="ARBA00022679"/>
    </source>
</evidence>
<dbReference type="GO" id="GO:0016114">
    <property type="term" value="P:terpenoid biosynthetic process"/>
    <property type="evidence" value="ECO:0007669"/>
    <property type="project" value="UniProtKB-UniRule"/>
</dbReference>
<dbReference type="EC" id="2.7.1.148" evidence="2 9"/>
<feature type="domain" description="GHMP kinase N-terminal" evidence="11">
    <location>
        <begin position="80"/>
        <end position="157"/>
    </location>
</feature>
<proteinExistence type="inferred from homology"/>
<sequence length="339" mass="34077">MSGHLHAAPEPSVTVRTPGKVNLVLRSGARRDDGYHPLSTVFQAVSLFEEVTATHVAPGTGITLTVSGPQADVVPLDETNLAWRAARAVAGHTGMDADVALHIHKGVPVAGGMAGGSADAAAALVACDALWDAGLSRHELTMLGAELGADVPFALLGHTAVGTGRGDVLTPVLTRGEFHWVFAVQDEGLSTPSVFARFDELSGTAPAADHAEAAAVAAGRPGAAGRPDAADAGRRPDPGDDAGLMTALRAGDPTALGEALHNDLQAAALDLRPELGRVLEIARDAGTLGALVSGSGPTVAALARSRRHALAIAAAWTSAGVVASVWTATGPAPGARITG</sequence>
<dbReference type="HAMAP" id="MF_00061">
    <property type="entry name" value="IspE"/>
    <property type="match status" value="1"/>
</dbReference>
<dbReference type="RefSeq" id="WP_123813177.1">
    <property type="nucleotide sequence ID" value="NZ_RKQZ01000001.1"/>
</dbReference>
<evidence type="ECO:0000313" key="14">
    <source>
        <dbReference type="Proteomes" id="UP000280501"/>
    </source>
</evidence>
<gene>
    <name evidence="9" type="primary">ispE</name>
    <name evidence="13" type="ORF">EDD34_0522</name>
</gene>
<evidence type="ECO:0000256" key="6">
    <source>
        <dbReference type="ARBA" id="ARBA00022777"/>
    </source>
</evidence>
<dbReference type="InterPro" id="IPR013750">
    <property type="entry name" value="GHMP_kinase_C_dom"/>
</dbReference>
<keyword evidence="9" id="KW-0414">Isoprene biosynthesis</keyword>
<dbReference type="InterPro" id="IPR006204">
    <property type="entry name" value="GHMP_kinase_N_dom"/>
</dbReference>
<comment type="function">
    <text evidence="9">Catalyzes the phosphorylation of the position 2 hydroxy group of 4-diphosphocytidyl-2C-methyl-D-erythritol.</text>
</comment>
<name>A0A3N4YNA8_9MICO</name>
<dbReference type="Pfam" id="PF08544">
    <property type="entry name" value="GHMP_kinases_C"/>
    <property type="match status" value="1"/>
</dbReference>
<feature type="compositionally biased region" description="Basic and acidic residues" evidence="10">
    <location>
        <begin position="228"/>
        <end position="238"/>
    </location>
</feature>
<evidence type="ECO:0000256" key="2">
    <source>
        <dbReference type="ARBA" id="ARBA00012052"/>
    </source>
</evidence>
<accession>A0A3N4YNA8</accession>
<evidence type="ECO:0000259" key="12">
    <source>
        <dbReference type="Pfam" id="PF08544"/>
    </source>
</evidence>
<evidence type="ECO:0000256" key="9">
    <source>
        <dbReference type="HAMAP-Rule" id="MF_00061"/>
    </source>
</evidence>
<evidence type="ECO:0000256" key="7">
    <source>
        <dbReference type="ARBA" id="ARBA00022840"/>
    </source>
</evidence>
<dbReference type="NCBIfam" id="NF002870">
    <property type="entry name" value="PRK03188.1"/>
    <property type="match status" value="1"/>
</dbReference>
<evidence type="ECO:0000256" key="1">
    <source>
        <dbReference type="ARBA" id="ARBA00009684"/>
    </source>
</evidence>
<dbReference type="InterPro" id="IPR020568">
    <property type="entry name" value="Ribosomal_Su5_D2-typ_SF"/>
</dbReference>
<comment type="catalytic activity">
    <reaction evidence="9">
        <text>4-CDP-2-C-methyl-D-erythritol + ATP = 4-CDP-2-C-methyl-D-erythritol 2-phosphate + ADP + H(+)</text>
        <dbReference type="Rhea" id="RHEA:18437"/>
        <dbReference type="ChEBI" id="CHEBI:15378"/>
        <dbReference type="ChEBI" id="CHEBI:30616"/>
        <dbReference type="ChEBI" id="CHEBI:57823"/>
        <dbReference type="ChEBI" id="CHEBI:57919"/>
        <dbReference type="ChEBI" id="CHEBI:456216"/>
        <dbReference type="EC" id="2.7.1.148"/>
    </reaction>
</comment>
<dbReference type="InterPro" id="IPR036554">
    <property type="entry name" value="GHMP_kinase_C_sf"/>
</dbReference>
<dbReference type="GO" id="GO:0050515">
    <property type="term" value="F:4-(cytidine 5'-diphospho)-2-C-methyl-D-erythritol kinase activity"/>
    <property type="evidence" value="ECO:0007669"/>
    <property type="project" value="UniProtKB-UniRule"/>
</dbReference>
<evidence type="ECO:0000256" key="3">
    <source>
        <dbReference type="ARBA" id="ARBA00017473"/>
    </source>
</evidence>
<dbReference type="Gene3D" id="3.30.230.10">
    <property type="match status" value="1"/>
</dbReference>
<keyword evidence="7 9" id="KW-0067">ATP-binding</keyword>
<dbReference type="UniPathway" id="UPA00056">
    <property type="reaction ID" value="UER00094"/>
</dbReference>
<evidence type="ECO:0000256" key="8">
    <source>
        <dbReference type="ARBA" id="ARBA00032554"/>
    </source>
</evidence>
<keyword evidence="4 9" id="KW-0808">Transferase</keyword>
<dbReference type="AlphaFoldDB" id="A0A3N4YNA8"/>
<feature type="active site" evidence="9">
    <location>
        <position position="150"/>
    </location>
</feature>
<dbReference type="InterPro" id="IPR014721">
    <property type="entry name" value="Ribsml_uS5_D2-typ_fold_subgr"/>
</dbReference>
<organism evidence="13 14">
    <name type="scientific">Myceligenerans xiligouense</name>
    <dbReference type="NCBI Taxonomy" id="253184"/>
    <lineage>
        <taxon>Bacteria</taxon>
        <taxon>Bacillati</taxon>
        <taxon>Actinomycetota</taxon>
        <taxon>Actinomycetes</taxon>
        <taxon>Micrococcales</taxon>
        <taxon>Promicromonosporaceae</taxon>
        <taxon>Myceligenerans</taxon>
    </lineage>
</organism>
<feature type="binding site" evidence="9">
    <location>
        <begin position="108"/>
        <end position="118"/>
    </location>
    <ligand>
        <name>ATP</name>
        <dbReference type="ChEBI" id="CHEBI:30616"/>
    </ligand>
</feature>
<keyword evidence="6 9" id="KW-0418">Kinase</keyword>
<keyword evidence="14" id="KW-1185">Reference proteome</keyword>
<comment type="pathway">
    <text evidence="9">Isoprenoid biosynthesis; isopentenyl diphosphate biosynthesis via DXP pathway; isopentenyl diphosphate from 1-deoxy-D-xylulose 5-phosphate: step 3/6.</text>
</comment>
<dbReference type="EMBL" id="RKQZ01000001">
    <property type="protein sequence ID" value="RPF19950.1"/>
    <property type="molecule type" value="Genomic_DNA"/>
</dbReference>
<evidence type="ECO:0000259" key="11">
    <source>
        <dbReference type="Pfam" id="PF00288"/>
    </source>
</evidence>
<dbReference type="OrthoDB" id="3173073at2"/>
<dbReference type="Proteomes" id="UP000280501">
    <property type="component" value="Unassembled WGS sequence"/>
</dbReference>
<protein>
    <recommendedName>
        <fullName evidence="3 9">4-diphosphocytidyl-2-C-methyl-D-erythritol kinase</fullName>
        <shortName evidence="9">CMK</shortName>
        <ecNumber evidence="2 9">2.7.1.148</ecNumber>
    </recommendedName>
    <alternativeName>
        <fullName evidence="8 9">4-(cytidine-5'-diphospho)-2-C-methyl-D-erythritol kinase</fullName>
    </alternativeName>
</protein>
<evidence type="ECO:0000256" key="10">
    <source>
        <dbReference type="SAM" id="MobiDB-lite"/>
    </source>
</evidence>
<reference evidence="13 14" key="1">
    <citation type="submission" date="2018-11" db="EMBL/GenBank/DDBJ databases">
        <title>Sequencing the genomes of 1000 actinobacteria strains.</title>
        <authorList>
            <person name="Klenk H.-P."/>
        </authorList>
    </citation>
    <scope>NUCLEOTIDE SEQUENCE [LARGE SCALE GENOMIC DNA]</scope>
    <source>
        <strain evidence="13 14">DSM 15700</strain>
    </source>
</reference>
<dbReference type="SUPFAM" id="SSF54211">
    <property type="entry name" value="Ribosomal protein S5 domain 2-like"/>
    <property type="match status" value="1"/>
</dbReference>
<dbReference type="PANTHER" id="PTHR43527:SF2">
    <property type="entry name" value="4-DIPHOSPHOCYTIDYL-2-C-METHYL-D-ERYTHRITOL KINASE, CHLOROPLASTIC"/>
    <property type="match status" value="1"/>
</dbReference>
<feature type="region of interest" description="Disordered" evidence="10">
    <location>
        <begin position="212"/>
        <end position="243"/>
    </location>
</feature>
<feature type="domain" description="GHMP kinase C-terminal" evidence="12">
    <location>
        <begin position="245"/>
        <end position="320"/>
    </location>
</feature>
<dbReference type="PANTHER" id="PTHR43527">
    <property type="entry name" value="4-DIPHOSPHOCYTIDYL-2-C-METHYL-D-ERYTHRITOL KINASE, CHLOROPLASTIC"/>
    <property type="match status" value="1"/>
</dbReference>
<feature type="compositionally biased region" description="Low complexity" evidence="10">
    <location>
        <begin position="212"/>
        <end position="227"/>
    </location>
</feature>
<dbReference type="Pfam" id="PF00288">
    <property type="entry name" value="GHMP_kinases_N"/>
    <property type="match status" value="1"/>
</dbReference>
<comment type="caution">
    <text evidence="13">The sequence shown here is derived from an EMBL/GenBank/DDBJ whole genome shotgun (WGS) entry which is preliminary data.</text>
</comment>
<dbReference type="PIRSF" id="PIRSF010376">
    <property type="entry name" value="IspE"/>
    <property type="match status" value="1"/>
</dbReference>
<dbReference type="NCBIfam" id="TIGR00154">
    <property type="entry name" value="ispE"/>
    <property type="match status" value="1"/>
</dbReference>
<evidence type="ECO:0000256" key="5">
    <source>
        <dbReference type="ARBA" id="ARBA00022741"/>
    </source>
</evidence>
<dbReference type="GO" id="GO:0005524">
    <property type="term" value="F:ATP binding"/>
    <property type="evidence" value="ECO:0007669"/>
    <property type="project" value="UniProtKB-UniRule"/>
</dbReference>
<dbReference type="GO" id="GO:0019288">
    <property type="term" value="P:isopentenyl diphosphate biosynthetic process, methylerythritol 4-phosphate pathway"/>
    <property type="evidence" value="ECO:0007669"/>
    <property type="project" value="UniProtKB-UniRule"/>
</dbReference>
<dbReference type="InterPro" id="IPR004424">
    <property type="entry name" value="IspE"/>
</dbReference>
<feature type="active site" evidence="9">
    <location>
        <position position="20"/>
    </location>
</feature>
<keyword evidence="5 9" id="KW-0547">Nucleotide-binding</keyword>
<comment type="similarity">
    <text evidence="1 9">Belongs to the GHMP kinase family. IspE subfamily.</text>
</comment>
<evidence type="ECO:0000313" key="13">
    <source>
        <dbReference type="EMBL" id="RPF19950.1"/>
    </source>
</evidence>
<dbReference type="Gene3D" id="3.30.70.890">
    <property type="entry name" value="GHMP kinase, C-terminal domain"/>
    <property type="match status" value="1"/>
</dbReference>